<dbReference type="Proteomes" id="UP000000554">
    <property type="component" value="Chromosome"/>
</dbReference>
<dbReference type="EMBL" id="AE004437">
    <property type="protein sequence ID" value="AAG19023.1"/>
    <property type="molecule type" value="Genomic_DNA"/>
</dbReference>
<dbReference type="InterPro" id="IPR051531">
    <property type="entry name" value="N-acetyltransferase"/>
</dbReference>
<dbReference type="AlphaFoldDB" id="Q9HRY5"/>
<dbReference type="PANTHER" id="PTHR43792">
    <property type="entry name" value="GNAT FAMILY, PUTATIVE (AFU_ORTHOLOGUE AFUA_3G00765)-RELATED-RELATED"/>
    <property type="match status" value="1"/>
</dbReference>
<keyword evidence="2" id="KW-0012">Acyltransferase</keyword>
<dbReference type="SUPFAM" id="SSF55729">
    <property type="entry name" value="Acyl-CoA N-acyltransferases (Nat)"/>
    <property type="match status" value="1"/>
</dbReference>
<evidence type="ECO:0000256" key="3">
    <source>
        <dbReference type="ARBA" id="ARBA00038502"/>
    </source>
</evidence>
<gene>
    <name evidence="6" type="ordered locus">VNG_0487H</name>
</gene>
<evidence type="ECO:0000259" key="5">
    <source>
        <dbReference type="Pfam" id="PF13302"/>
    </source>
</evidence>
<dbReference type="InterPro" id="IPR016181">
    <property type="entry name" value="Acyl_CoA_acyltransferase"/>
</dbReference>
<dbReference type="PATRIC" id="fig|64091.14.peg.370"/>
<evidence type="ECO:0000313" key="6">
    <source>
        <dbReference type="EMBL" id="AAG19023.1"/>
    </source>
</evidence>
<dbReference type="InParanoid" id="Q9HRY5"/>
<name>Q9HRY5_HALSA</name>
<evidence type="ECO:0000256" key="1">
    <source>
        <dbReference type="ARBA" id="ARBA00022679"/>
    </source>
</evidence>
<dbReference type="PIR" id="C84207">
    <property type="entry name" value="C84207"/>
</dbReference>
<evidence type="ECO:0000256" key="4">
    <source>
        <dbReference type="SAM" id="MobiDB-lite"/>
    </source>
</evidence>
<protein>
    <recommendedName>
        <fullName evidence="5">N-acetyltransferase domain-containing protein</fullName>
    </recommendedName>
</protein>
<keyword evidence="1" id="KW-0808">Transferase</keyword>
<reference evidence="6 7" key="1">
    <citation type="journal article" date="2000" name="Proc. Natl. Acad. Sci. U.S.A.">
        <title>Genome sequence of Halobacterium species NRC-1.</title>
        <authorList>
            <person name="Ng W.V."/>
            <person name="Kennedy S.P."/>
            <person name="Mahairas G.G."/>
            <person name="Berquist B."/>
            <person name="Pan M."/>
            <person name="Shukla H.D."/>
            <person name="Lasky S.R."/>
            <person name="Baliga N.S."/>
            <person name="Thorsson V."/>
            <person name="Sbrogna J."/>
            <person name="Swartzell S."/>
            <person name="Weir D."/>
            <person name="Hall J."/>
            <person name="Dahl T.A."/>
            <person name="Welti R."/>
            <person name="Goo Y.A."/>
            <person name="Leithauser B."/>
            <person name="Keller K."/>
            <person name="Cruz R."/>
            <person name="Danson M.J."/>
            <person name="Hough D.W."/>
            <person name="Maddocks D.G."/>
            <person name="Jablonski P.E."/>
            <person name="Krebs M.P."/>
            <person name="Angevine C.M."/>
            <person name="Dale H."/>
            <person name="Isenbarger T.A."/>
            <person name="Peck R.F."/>
            <person name="Pohlschroder M."/>
            <person name="Spudich J.L."/>
            <person name="Jung K.W."/>
            <person name="Alam M."/>
            <person name="Freitas T."/>
            <person name="Hou S."/>
            <person name="Daniels C.J."/>
            <person name="Dennis P.P."/>
            <person name="Omer A.D."/>
            <person name="Ebhardt H."/>
            <person name="Lowe T.M."/>
            <person name="Liang P."/>
            <person name="Riley M."/>
            <person name="Hood L."/>
            <person name="DasSarma S."/>
        </authorList>
    </citation>
    <scope>NUCLEOTIDE SEQUENCE [LARGE SCALE GENOMIC DNA]</scope>
    <source>
        <strain evidence="7">ATCC 700922 / JCM 11081 / NRC-1</strain>
    </source>
</reference>
<dbReference type="STRING" id="64091.VNG_0487H"/>
<dbReference type="HOGENOM" id="CLU_013985_3_2_2"/>
<feature type="region of interest" description="Disordered" evidence="4">
    <location>
        <begin position="47"/>
        <end position="69"/>
    </location>
</feature>
<dbReference type="GO" id="GO:0016747">
    <property type="term" value="F:acyltransferase activity, transferring groups other than amino-acyl groups"/>
    <property type="evidence" value="ECO:0007669"/>
    <property type="project" value="InterPro"/>
</dbReference>
<dbReference type="KEGG" id="hal:VNG_0487H"/>
<keyword evidence="7" id="KW-1185">Reference proteome</keyword>
<dbReference type="Pfam" id="PF13302">
    <property type="entry name" value="Acetyltransf_3"/>
    <property type="match status" value="1"/>
</dbReference>
<dbReference type="PANTHER" id="PTHR43792:SF8">
    <property type="entry name" value="[RIBOSOMAL PROTEIN US5]-ALANINE N-ACETYLTRANSFERASE"/>
    <property type="match status" value="1"/>
</dbReference>
<comment type="similarity">
    <text evidence="3">Belongs to the acetyltransferase family. RimJ subfamily.</text>
</comment>
<dbReference type="InterPro" id="IPR000182">
    <property type="entry name" value="GNAT_dom"/>
</dbReference>
<accession>Q9HRY5</accession>
<evidence type="ECO:0000313" key="7">
    <source>
        <dbReference type="Proteomes" id="UP000000554"/>
    </source>
</evidence>
<sequence>MQCPRPTWCRPGAPRPTERRRTRNHYMRRRRREWYVRKCDWTGLRWTPTRGTPSGRNRTAGGGGSVMPGPILEVSDDTDDLVLRTVERDDAAFVQRAFADPYARCALHVGTHKSEAEVETFIEEEVEDDGNAAYIACVDAEDAPFDHPDAAETTAVAFLYVRHVDHDQPTVVCWVPPEHRGAGHAGPALELGLDALWRVSDVHTVGASVVSVDEFTRDLVSAVGFTEEARNREAQFVDGAYRDEIHYGLLRTEWEAQ</sequence>
<organism evidence="6 7">
    <name type="scientific">Halobacterium salinarum (strain ATCC 700922 / JCM 11081 / NRC-1)</name>
    <name type="common">Halobacterium halobium</name>
    <dbReference type="NCBI Taxonomy" id="64091"/>
    <lineage>
        <taxon>Archaea</taxon>
        <taxon>Methanobacteriati</taxon>
        <taxon>Methanobacteriota</taxon>
        <taxon>Stenosarchaea group</taxon>
        <taxon>Halobacteria</taxon>
        <taxon>Halobacteriales</taxon>
        <taxon>Halobacteriaceae</taxon>
        <taxon>Halobacterium</taxon>
        <taxon>Halobacterium salinarum NRC-34001</taxon>
    </lineage>
</organism>
<feature type="domain" description="N-acetyltransferase" evidence="5">
    <location>
        <begin position="81"/>
        <end position="225"/>
    </location>
</feature>
<feature type="region of interest" description="Disordered" evidence="4">
    <location>
        <begin position="1"/>
        <end position="24"/>
    </location>
</feature>
<dbReference type="Gene3D" id="3.40.630.30">
    <property type="match status" value="1"/>
</dbReference>
<dbReference type="PaxDb" id="64091-VNG_0487H"/>
<proteinExistence type="inferred from homology"/>
<evidence type="ECO:0000256" key="2">
    <source>
        <dbReference type="ARBA" id="ARBA00023315"/>
    </source>
</evidence>